<proteinExistence type="predicted"/>
<sequence length="37" mass="4429">MPRAHFWETCSCGLLLGNSLELWLQFIFLRTVWIMES</sequence>
<accession>A0A0A8ZM87</accession>
<dbReference type="EMBL" id="GBRH01257386">
    <property type="protein sequence ID" value="JAD40509.1"/>
    <property type="molecule type" value="Transcribed_RNA"/>
</dbReference>
<organism evidence="1">
    <name type="scientific">Arundo donax</name>
    <name type="common">Giant reed</name>
    <name type="synonym">Donax arundinaceus</name>
    <dbReference type="NCBI Taxonomy" id="35708"/>
    <lineage>
        <taxon>Eukaryota</taxon>
        <taxon>Viridiplantae</taxon>
        <taxon>Streptophyta</taxon>
        <taxon>Embryophyta</taxon>
        <taxon>Tracheophyta</taxon>
        <taxon>Spermatophyta</taxon>
        <taxon>Magnoliopsida</taxon>
        <taxon>Liliopsida</taxon>
        <taxon>Poales</taxon>
        <taxon>Poaceae</taxon>
        <taxon>PACMAD clade</taxon>
        <taxon>Arundinoideae</taxon>
        <taxon>Arundineae</taxon>
        <taxon>Arundo</taxon>
    </lineage>
</organism>
<evidence type="ECO:0000313" key="1">
    <source>
        <dbReference type="EMBL" id="JAD40509.1"/>
    </source>
</evidence>
<reference evidence="1" key="1">
    <citation type="submission" date="2014-09" db="EMBL/GenBank/DDBJ databases">
        <authorList>
            <person name="Magalhaes I.L.F."/>
            <person name="Oliveira U."/>
            <person name="Santos F.R."/>
            <person name="Vidigal T.H.D.A."/>
            <person name="Brescovit A.D."/>
            <person name="Santos A.J."/>
        </authorList>
    </citation>
    <scope>NUCLEOTIDE SEQUENCE</scope>
    <source>
        <tissue evidence="1">Shoot tissue taken approximately 20 cm above the soil surface</tissue>
    </source>
</reference>
<protein>
    <submittedName>
        <fullName evidence="1">Uncharacterized protein</fullName>
    </submittedName>
</protein>
<reference evidence="1" key="2">
    <citation type="journal article" date="2015" name="Data Brief">
        <title>Shoot transcriptome of the giant reed, Arundo donax.</title>
        <authorList>
            <person name="Barrero R.A."/>
            <person name="Guerrero F.D."/>
            <person name="Moolhuijzen P."/>
            <person name="Goolsby J.A."/>
            <person name="Tidwell J."/>
            <person name="Bellgard S.E."/>
            <person name="Bellgard M.I."/>
        </authorList>
    </citation>
    <scope>NUCLEOTIDE SEQUENCE</scope>
    <source>
        <tissue evidence="1">Shoot tissue taken approximately 20 cm above the soil surface</tissue>
    </source>
</reference>
<dbReference type="AlphaFoldDB" id="A0A0A8ZM87"/>
<name>A0A0A8ZM87_ARUDO</name>